<dbReference type="Proteomes" id="UP001501166">
    <property type="component" value="Unassembled WGS sequence"/>
</dbReference>
<dbReference type="InterPro" id="IPR003583">
    <property type="entry name" value="Hlx-hairpin-Hlx_DNA-bd_motif"/>
</dbReference>
<dbReference type="Gene3D" id="1.10.150.310">
    <property type="entry name" value="Tex RuvX-like domain-like"/>
    <property type="match status" value="1"/>
</dbReference>
<dbReference type="InterPro" id="IPR004509">
    <property type="entry name" value="Competence_ComEA_HhH"/>
</dbReference>
<dbReference type="InterPro" id="IPR019554">
    <property type="entry name" value="Soluble_ligand-bd"/>
</dbReference>
<dbReference type="EMBL" id="BAAACW010000112">
    <property type="protein sequence ID" value="GAA0366217.1"/>
    <property type="molecule type" value="Genomic_DNA"/>
</dbReference>
<reference evidence="3 4" key="1">
    <citation type="journal article" date="2019" name="Int. J. Syst. Evol. Microbiol.">
        <title>The Global Catalogue of Microorganisms (GCM) 10K type strain sequencing project: providing services to taxonomists for standard genome sequencing and annotation.</title>
        <authorList>
            <consortium name="The Broad Institute Genomics Platform"/>
            <consortium name="The Broad Institute Genome Sequencing Center for Infectious Disease"/>
            <person name="Wu L."/>
            <person name="Ma J."/>
        </authorList>
    </citation>
    <scope>NUCLEOTIDE SEQUENCE [LARGE SCALE GENOMIC DNA]</scope>
    <source>
        <strain evidence="3 4">JCM 12662</strain>
    </source>
</reference>
<name>A0ABN0XKK3_9LACT</name>
<accession>A0ABN0XKK3</accession>
<dbReference type="SMART" id="SM00278">
    <property type="entry name" value="HhH1"/>
    <property type="match status" value="2"/>
</dbReference>
<keyword evidence="1" id="KW-0472">Membrane</keyword>
<comment type="caution">
    <text evidence="3">The sequence shown here is derived from an EMBL/GenBank/DDBJ whole genome shotgun (WGS) entry which is preliminary data.</text>
</comment>
<evidence type="ECO:0000256" key="1">
    <source>
        <dbReference type="SAM" id="Phobius"/>
    </source>
</evidence>
<dbReference type="PANTHER" id="PTHR21180">
    <property type="entry name" value="ENDONUCLEASE/EXONUCLEASE/PHOSPHATASE FAMILY DOMAIN-CONTAINING PROTEIN 1"/>
    <property type="match status" value="1"/>
</dbReference>
<dbReference type="PANTHER" id="PTHR21180:SF32">
    <property type="entry name" value="ENDONUCLEASE_EXONUCLEASE_PHOSPHATASE FAMILY DOMAIN-CONTAINING PROTEIN 1"/>
    <property type="match status" value="1"/>
</dbReference>
<organism evidence="3 4">
    <name type="scientific">Alkalibacterium iburiense</name>
    <dbReference type="NCBI Taxonomy" id="290589"/>
    <lineage>
        <taxon>Bacteria</taxon>
        <taxon>Bacillati</taxon>
        <taxon>Bacillota</taxon>
        <taxon>Bacilli</taxon>
        <taxon>Lactobacillales</taxon>
        <taxon>Carnobacteriaceae</taxon>
        <taxon>Alkalibacterium</taxon>
    </lineage>
</organism>
<protein>
    <submittedName>
        <fullName evidence="3">Helix-hairpin-helix domain-containing protein</fullName>
    </submittedName>
</protein>
<proteinExistence type="predicted"/>
<evidence type="ECO:0000313" key="3">
    <source>
        <dbReference type="EMBL" id="GAA0366217.1"/>
    </source>
</evidence>
<dbReference type="Pfam" id="PF10531">
    <property type="entry name" value="SLBB"/>
    <property type="match status" value="1"/>
</dbReference>
<keyword evidence="1" id="KW-0812">Transmembrane</keyword>
<dbReference type="NCBIfam" id="TIGR00426">
    <property type="entry name" value="competence protein ComEA helix-hairpin-helix repeat region"/>
    <property type="match status" value="1"/>
</dbReference>
<keyword evidence="1" id="KW-1133">Transmembrane helix</keyword>
<keyword evidence="4" id="KW-1185">Reference proteome</keyword>
<feature type="domain" description="Helix-hairpin-helix DNA-binding motif class 1" evidence="2">
    <location>
        <begin position="158"/>
        <end position="177"/>
    </location>
</feature>
<dbReference type="InterPro" id="IPR010994">
    <property type="entry name" value="RuvA_2-like"/>
</dbReference>
<evidence type="ECO:0000313" key="4">
    <source>
        <dbReference type="Proteomes" id="UP001501166"/>
    </source>
</evidence>
<dbReference type="Gene3D" id="3.10.560.10">
    <property type="entry name" value="Outer membrane lipoprotein wza domain like"/>
    <property type="match status" value="1"/>
</dbReference>
<dbReference type="Pfam" id="PF12836">
    <property type="entry name" value="HHH_3"/>
    <property type="match status" value="1"/>
</dbReference>
<feature type="transmembrane region" description="Helical" evidence="1">
    <location>
        <begin position="12"/>
        <end position="30"/>
    </location>
</feature>
<sequence length="211" mass="23093">MDVLEKLKEFKWLILSSFILLLSVLLLVIGSQKKAEPAQSETDPLEELLLPGDLPTVTEAEEEGEIDEIPFVLVDVKGAVHHPGVYQLEGSSRVIDAITIAGGLKEEAVTKHVNFAKELVDEMLIYIPVEGEEIAEIPQEGEAGENNQKININTASASELETLSGIGPQKAQGIIQYREEEGDFQTIEELTNVSGIGEKTFEKLKDAIIVD</sequence>
<dbReference type="RefSeq" id="WP_343755856.1">
    <property type="nucleotide sequence ID" value="NZ_BAAACW010000112.1"/>
</dbReference>
<gene>
    <name evidence="3" type="ORF">GCM10008932_17970</name>
</gene>
<dbReference type="SUPFAM" id="SSF47781">
    <property type="entry name" value="RuvA domain 2-like"/>
    <property type="match status" value="1"/>
</dbReference>
<feature type="domain" description="Helix-hairpin-helix DNA-binding motif class 1" evidence="2">
    <location>
        <begin position="188"/>
        <end position="207"/>
    </location>
</feature>
<evidence type="ECO:0000259" key="2">
    <source>
        <dbReference type="SMART" id="SM00278"/>
    </source>
</evidence>
<dbReference type="InterPro" id="IPR051675">
    <property type="entry name" value="Endo/Exo/Phosphatase_dom_1"/>
</dbReference>